<keyword evidence="9" id="KW-1185">Reference proteome</keyword>
<organism evidence="8 9">
    <name type="scientific">Pseudacidovorax intermedius</name>
    <dbReference type="NCBI Taxonomy" id="433924"/>
    <lineage>
        <taxon>Bacteria</taxon>
        <taxon>Pseudomonadati</taxon>
        <taxon>Pseudomonadota</taxon>
        <taxon>Betaproteobacteria</taxon>
        <taxon>Burkholderiales</taxon>
        <taxon>Comamonadaceae</taxon>
        <taxon>Pseudacidovorax</taxon>
    </lineage>
</organism>
<comment type="similarity">
    <text evidence="1">Belongs to the bacterial ring-hydroxylating dioxygenase alpha subunit family.</text>
</comment>
<dbReference type="PRINTS" id="PR00090">
    <property type="entry name" value="RNGDIOXGNASE"/>
</dbReference>
<sequence length="438" mass="48939">MNTRYRDDPAAIQALVQDRRVHRDLYLSQELFALEQERFFARTWQFAGHASEVPAAGDYCTREIAGRPLLMVRQADGGVGVFYNRCAHKGAQLVTEEHGNTGRFFRCPYHAWTYKLDGAPLALPLKAGYEGTGLAQCESGQGLQPVAGVATYRDFVFVRLAKDGPAFEDYFGGILQVIDNMVDRSSERRLTVAGGVLRNVIHCNWKMYLENINDTVHPMSTHESATQAAGALWKDQPADAPKPMAMEQILPFGSGYDFFDRMGGRVYPNGHSVLGTRFSIHSSYAQLQDYEDALRSALGEERANDVLQRSPQNAVLFPSLSLKGSPQAIRVIRPLAADRTLVEAWSFRAEGAPDLLLQRSMNYNRLVFSPMSVVAHDDVHLFESMQQGLRGEGNEWVSLHRGFSEGERSDVVEETSGTDERLLRNQFRAWAKWMGAGA</sequence>
<dbReference type="PANTHER" id="PTHR43756">
    <property type="entry name" value="CHOLINE MONOOXYGENASE, CHLOROPLASTIC"/>
    <property type="match status" value="1"/>
</dbReference>
<evidence type="ECO:0000256" key="5">
    <source>
        <dbReference type="ARBA" id="ARBA00023004"/>
    </source>
</evidence>
<keyword evidence="2" id="KW-0001">2Fe-2S</keyword>
<accession>A0A147H2A9</accession>
<evidence type="ECO:0000256" key="3">
    <source>
        <dbReference type="ARBA" id="ARBA00022723"/>
    </source>
</evidence>
<dbReference type="SUPFAM" id="SSF50022">
    <property type="entry name" value="ISP domain"/>
    <property type="match status" value="1"/>
</dbReference>
<dbReference type="RefSeq" id="WP_058641208.1">
    <property type="nucleotide sequence ID" value="NZ_LDSL01000043.1"/>
</dbReference>
<reference evidence="8 9" key="1">
    <citation type="journal article" date="2016" name="Front. Microbiol.">
        <title>Genomic Resource of Rice Seed Associated Bacteria.</title>
        <authorList>
            <person name="Midha S."/>
            <person name="Bansal K."/>
            <person name="Sharma S."/>
            <person name="Kumar N."/>
            <person name="Patil P.P."/>
            <person name="Chaudhry V."/>
            <person name="Patil P.B."/>
        </authorList>
    </citation>
    <scope>NUCLEOTIDE SEQUENCE [LARGE SCALE GENOMIC DNA]</scope>
    <source>
        <strain evidence="8 9">NS331</strain>
    </source>
</reference>
<dbReference type="PATRIC" id="fig|433924.3.peg.3259"/>
<dbReference type="Pfam" id="PF00848">
    <property type="entry name" value="Ring_hydroxyl_A"/>
    <property type="match status" value="1"/>
</dbReference>
<dbReference type="GO" id="GO:0005506">
    <property type="term" value="F:iron ion binding"/>
    <property type="evidence" value="ECO:0007669"/>
    <property type="project" value="InterPro"/>
</dbReference>
<protein>
    <submittedName>
        <fullName evidence="8">Oxidoreductase</fullName>
    </submittedName>
</protein>
<dbReference type="EMBL" id="LDSL01000043">
    <property type="protein sequence ID" value="KTT24112.1"/>
    <property type="molecule type" value="Genomic_DNA"/>
</dbReference>
<dbReference type="GO" id="GO:0016491">
    <property type="term" value="F:oxidoreductase activity"/>
    <property type="evidence" value="ECO:0007669"/>
    <property type="project" value="UniProtKB-KW"/>
</dbReference>
<proteinExistence type="inferred from homology"/>
<evidence type="ECO:0000259" key="7">
    <source>
        <dbReference type="PROSITE" id="PS51296"/>
    </source>
</evidence>
<keyword evidence="3" id="KW-0479">Metal-binding</keyword>
<comment type="caution">
    <text evidence="8">The sequence shown here is derived from an EMBL/GenBank/DDBJ whole genome shotgun (WGS) entry which is preliminary data.</text>
</comment>
<dbReference type="AlphaFoldDB" id="A0A147H2A9"/>
<dbReference type="Pfam" id="PF00355">
    <property type="entry name" value="Rieske"/>
    <property type="match status" value="1"/>
</dbReference>
<gene>
    <name evidence="8" type="ORF">NS331_06595</name>
</gene>
<dbReference type="InterPro" id="IPR015879">
    <property type="entry name" value="Ring_hydroxy_dOase_asu_C_dom"/>
</dbReference>
<evidence type="ECO:0000313" key="9">
    <source>
        <dbReference type="Proteomes" id="UP000072741"/>
    </source>
</evidence>
<name>A0A147H2A9_9BURK</name>
<feature type="domain" description="Rieske" evidence="7">
    <location>
        <begin position="44"/>
        <end position="158"/>
    </location>
</feature>
<evidence type="ECO:0000313" key="8">
    <source>
        <dbReference type="EMBL" id="KTT24112.1"/>
    </source>
</evidence>
<evidence type="ECO:0000256" key="4">
    <source>
        <dbReference type="ARBA" id="ARBA00023002"/>
    </source>
</evidence>
<evidence type="ECO:0000256" key="2">
    <source>
        <dbReference type="ARBA" id="ARBA00022714"/>
    </source>
</evidence>
<evidence type="ECO:0000256" key="6">
    <source>
        <dbReference type="ARBA" id="ARBA00023014"/>
    </source>
</evidence>
<dbReference type="InterPro" id="IPR001663">
    <property type="entry name" value="Rng_hydr_dOase-A"/>
</dbReference>
<dbReference type="Proteomes" id="UP000072741">
    <property type="component" value="Unassembled WGS sequence"/>
</dbReference>
<keyword evidence="4" id="KW-0560">Oxidoreductase</keyword>
<dbReference type="GO" id="GO:0051537">
    <property type="term" value="F:2 iron, 2 sulfur cluster binding"/>
    <property type="evidence" value="ECO:0007669"/>
    <property type="project" value="UniProtKB-KW"/>
</dbReference>
<dbReference type="PANTHER" id="PTHR43756:SF1">
    <property type="entry name" value="3-PHENYLPROPIONATE_CINNAMIC ACID DIOXYGENASE SUBUNIT ALPHA"/>
    <property type="match status" value="1"/>
</dbReference>
<dbReference type="InterPro" id="IPR036922">
    <property type="entry name" value="Rieske_2Fe-2S_sf"/>
</dbReference>
<dbReference type="SUPFAM" id="SSF55961">
    <property type="entry name" value="Bet v1-like"/>
    <property type="match status" value="1"/>
</dbReference>
<dbReference type="Gene3D" id="3.90.380.10">
    <property type="entry name" value="Naphthalene 1,2-dioxygenase Alpha Subunit, Chain A, domain 1"/>
    <property type="match status" value="1"/>
</dbReference>
<dbReference type="CDD" id="cd08879">
    <property type="entry name" value="RHO_alpha_C_AntDO-like"/>
    <property type="match status" value="1"/>
</dbReference>
<dbReference type="PROSITE" id="PS51296">
    <property type="entry name" value="RIESKE"/>
    <property type="match status" value="1"/>
</dbReference>
<keyword evidence="6" id="KW-0411">Iron-sulfur</keyword>
<dbReference type="OrthoDB" id="9790995at2"/>
<dbReference type="Gene3D" id="2.102.10.10">
    <property type="entry name" value="Rieske [2Fe-2S] iron-sulphur domain"/>
    <property type="match status" value="1"/>
</dbReference>
<dbReference type="InterPro" id="IPR017941">
    <property type="entry name" value="Rieske_2Fe-2S"/>
</dbReference>
<keyword evidence="5" id="KW-0408">Iron</keyword>
<evidence type="ECO:0000256" key="1">
    <source>
        <dbReference type="ARBA" id="ARBA00008751"/>
    </source>
</evidence>